<comment type="caution">
    <text evidence="4">The sequence shown here is derived from an EMBL/GenBank/DDBJ whole genome shotgun (WGS) entry which is preliminary data.</text>
</comment>
<dbReference type="Gene3D" id="1.20.120.160">
    <property type="entry name" value="HPT domain"/>
    <property type="match status" value="1"/>
</dbReference>
<evidence type="ECO:0000259" key="3">
    <source>
        <dbReference type="PROSITE" id="PS50894"/>
    </source>
</evidence>
<gene>
    <name evidence="4" type="ORF">GXY80_11035</name>
</gene>
<proteinExistence type="predicted"/>
<protein>
    <recommendedName>
        <fullName evidence="3">HPt domain-containing protein</fullName>
    </recommendedName>
</protein>
<organism evidence="4 5">
    <name type="scientific">Syntrophorhabdus aromaticivorans</name>
    <dbReference type="NCBI Taxonomy" id="328301"/>
    <lineage>
        <taxon>Bacteria</taxon>
        <taxon>Pseudomonadati</taxon>
        <taxon>Thermodesulfobacteriota</taxon>
        <taxon>Syntrophorhabdia</taxon>
        <taxon>Syntrophorhabdales</taxon>
        <taxon>Syntrophorhabdaceae</taxon>
        <taxon>Syntrophorhabdus</taxon>
    </lineage>
</organism>
<dbReference type="InterPro" id="IPR037257">
    <property type="entry name" value="T2SS_E_N_sf"/>
</dbReference>
<accession>A0A971M4N2</accession>
<sequence>MSQNDEMQEIIEDFIAESSELIEKVTQDIVVIEQDPDEETINGIFRAVHTIKGTSSFLGFDVLSNLSHKAEDVLGRIRKKEILPDAMIADTLLEALDLMKLMVDDIRSTGADARDVSATVEKLERLNRMESSDRTTENSDRAVQGPGTAPEAPKMLGEILVEENVLTNKELEGVLEKQQQGDKKLGEIVVEEKLITEKQLKGFLAKQKTHKEEQSIRIDV</sequence>
<dbReference type="PROSITE" id="PS50894">
    <property type="entry name" value="HPT"/>
    <property type="match status" value="1"/>
</dbReference>
<feature type="compositionally biased region" description="Basic and acidic residues" evidence="2">
    <location>
        <begin position="126"/>
        <end position="140"/>
    </location>
</feature>
<dbReference type="SUPFAM" id="SSF160246">
    <property type="entry name" value="EspE N-terminal domain-like"/>
    <property type="match status" value="1"/>
</dbReference>
<reference evidence="4" key="1">
    <citation type="journal article" date="2020" name="Biotechnol. Biofuels">
        <title>New insights from the biogas microbiome by comprehensive genome-resolved metagenomics of nearly 1600 species originating from multiple anaerobic digesters.</title>
        <authorList>
            <person name="Campanaro S."/>
            <person name="Treu L."/>
            <person name="Rodriguez-R L.M."/>
            <person name="Kovalovszki A."/>
            <person name="Ziels R.M."/>
            <person name="Maus I."/>
            <person name="Zhu X."/>
            <person name="Kougias P.G."/>
            <person name="Basile A."/>
            <person name="Luo G."/>
            <person name="Schluter A."/>
            <person name="Konstantinidis K.T."/>
            <person name="Angelidaki I."/>
        </authorList>
    </citation>
    <scope>NUCLEOTIDE SEQUENCE</scope>
    <source>
        <strain evidence="4">AS06rmzACSIP_7</strain>
    </source>
</reference>
<dbReference type="AlphaFoldDB" id="A0A971M4N2"/>
<dbReference type="InterPro" id="IPR051315">
    <property type="entry name" value="Bact_Chemotaxis_CheA"/>
</dbReference>
<evidence type="ECO:0000256" key="2">
    <source>
        <dbReference type="SAM" id="MobiDB-lite"/>
    </source>
</evidence>
<feature type="modified residue" description="Phosphohistidine" evidence="1">
    <location>
        <position position="49"/>
    </location>
</feature>
<dbReference type="SUPFAM" id="SSF47226">
    <property type="entry name" value="Histidine-containing phosphotransfer domain, HPT domain"/>
    <property type="match status" value="1"/>
</dbReference>
<dbReference type="InterPro" id="IPR008207">
    <property type="entry name" value="Sig_transdc_His_kin_Hpt_dom"/>
</dbReference>
<feature type="region of interest" description="Disordered" evidence="2">
    <location>
        <begin position="126"/>
        <end position="152"/>
    </location>
</feature>
<dbReference type="PANTHER" id="PTHR43395:SF1">
    <property type="entry name" value="CHEMOTAXIS PROTEIN CHEA"/>
    <property type="match status" value="1"/>
</dbReference>
<dbReference type="CDD" id="cd00088">
    <property type="entry name" value="HPT"/>
    <property type="match status" value="1"/>
</dbReference>
<evidence type="ECO:0000313" key="5">
    <source>
        <dbReference type="Proteomes" id="UP000777265"/>
    </source>
</evidence>
<keyword evidence="1" id="KW-0597">Phosphoprotein</keyword>
<dbReference type="Proteomes" id="UP000777265">
    <property type="component" value="Unassembled WGS sequence"/>
</dbReference>
<evidence type="ECO:0000256" key="1">
    <source>
        <dbReference type="PROSITE-ProRule" id="PRU00110"/>
    </source>
</evidence>
<feature type="domain" description="HPt" evidence="3">
    <location>
        <begin position="3"/>
        <end position="106"/>
    </location>
</feature>
<dbReference type="InterPro" id="IPR036641">
    <property type="entry name" value="HPT_dom_sf"/>
</dbReference>
<dbReference type="GO" id="GO:0004672">
    <property type="term" value="F:protein kinase activity"/>
    <property type="evidence" value="ECO:0007669"/>
    <property type="project" value="UniProtKB-ARBA"/>
</dbReference>
<reference evidence="4" key="2">
    <citation type="submission" date="2020-01" db="EMBL/GenBank/DDBJ databases">
        <authorList>
            <person name="Campanaro S."/>
        </authorList>
    </citation>
    <scope>NUCLEOTIDE SEQUENCE</scope>
    <source>
        <strain evidence="4">AS06rmzACSIP_7</strain>
    </source>
</reference>
<dbReference type="EMBL" id="JAAYEE010000200">
    <property type="protein sequence ID" value="NLW35997.1"/>
    <property type="molecule type" value="Genomic_DNA"/>
</dbReference>
<feature type="non-terminal residue" evidence="4">
    <location>
        <position position="220"/>
    </location>
</feature>
<evidence type="ECO:0000313" key="4">
    <source>
        <dbReference type="EMBL" id="NLW35997.1"/>
    </source>
</evidence>
<name>A0A971M4N2_9BACT</name>
<dbReference type="Pfam" id="PF01627">
    <property type="entry name" value="Hpt"/>
    <property type="match status" value="1"/>
</dbReference>
<dbReference type="PANTHER" id="PTHR43395">
    <property type="entry name" value="SENSOR HISTIDINE KINASE CHEA"/>
    <property type="match status" value="1"/>
</dbReference>
<dbReference type="GO" id="GO:0000160">
    <property type="term" value="P:phosphorelay signal transduction system"/>
    <property type="evidence" value="ECO:0007669"/>
    <property type="project" value="InterPro"/>
</dbReference>
<dbReference type="SMART" id="SM00073">
    <property type="entry name" value="HPT"/>
    <property type="match status" value="1"/>
</dbReference>